<sequence length="697" mass="78673">MSLPVSEPCSSGPNYSSQFSSVRDSTDRCLLQFSENFLSPTDEITAWYNGQPFTRFRTIQYRKERTGIGHEFILLLLEEEGNTASHCRLERVGDPEHRFQVLCLDGTTTEDYIRAIPLEDPKSSCLINNSDIIIQINFPLVFDLFDVLAVCYAISRHRKAKRYTLQQYNCYFFSWTVILALSRACVHWDISDSIQERIKIIQGGIFRLLEEQGPETFHSIAYVLSNNGYPKASHGDEKKHPIEENIKSRLHSPEFTSSIILGLSEMLWVDRLQATLDITLRDNLENVAHSSAALFGLTCAGPGPDGLSVFDLQPKQDGRLESAVHKLFQEAVVAIFDEMTQAIFQFVKHNSADLVLLKQRVDGKTWRRCLRGGLSSLYDATNDEESSGFYDRAMSRLLNGSDAFWTSSSALLSCGKLAGACLFSLICSSKRAQLKHGPMHNKNKIIVYHKAALRFGSTIGHGILGIPRALSATNSFLSRVALSYALDHGLSYEVFESDVWALQISHIDARHVVGQGVNKILRLLNDKLQKEIRGHEESHLLGDRFEDNIQVAWMFVLWQQFSETMTGVVFGNLKEFVEQMSMDGVLSIVSGEDYKITPPIGVSGARNRNNAATSTKMGVSSEIPEIGAQDPARHFWSYEDIQRIIRERISRLSKRENEFAPFLKHVPLGLSSEACQRQIEDSMEEIWKGCRRLMTRP</sequence>
<protein>
    <submittedName>
        <fullName evidence="2">Uncharacterized protein</fullName>
    </submittedName>
</protein>
<name>A0A8H2WJF8_9AGAM</name>
<evidence type="ECO:0000313" key="2">
    <source>
        <dbReference type="EMBL" id="CAE6386254.1"/>
    </source>
</evidence>
<proteinExistence type="predicted"/>
<feature type="region of interest" description="Disordered" evidence="1">
    <location>
        <begin position="1"/>
        <end position="21"/>
    </location>
</feature>
<feature type="compositionally biased region" description="Polar residues" evidence="1">
    <location>
        <begin position="8"/>
        <end position="21"/>
    </location>
</feature>
<dbReference type="Proteomes" id="UP000663846">
    <property type="component" value="Unassembled WGS sequence"/>
</dbReference>
<evidence type="ECO:0000256" key="1">
    <source>
        <dbReference type="SAM" id="MobiDB-lite"/>
    </source>
</evidence>
<evidence type="ECO:0000313" key="3">
    <source>
        <dbReference type="Proteomes" id="UP000663846"/>
    </source>
</evidence>
<gene>
    <name evidence="2" type="ORF">RDB_LOCUS39642</name>
</gene>
<dbReference type="EMBL" id="CAJMWS010000250">
    <property type="protein sequence ID" value="CAE6386254.1"/>
    <property type="molecule type" value="Genomic_DNA"/>
</dbReference>
<reference evidence="2" key="1">
    <citation type="submission" date="2021-01" db="EMBL/GenBank/DDBJ databases">
        <authorList>
            <person name="Kaushik A."/>
        </authorList>
    </citation>
    <scope>NUCLEOTIDE SEQUENCE</scope>
    <source>
        <strain evidence="2">AG1-1C</strain>
    </source>
</reference>
<comment type="caution">
    <text evidence="2">The sequence shown here is derived from an EMBL/GenBank/DDBJ whole genome shotgun (WGS) entry which is preliminary data.</text>
</comment>
<organism evidence="2 3">
    <name type="scientific">Rhizoctonia solani</name>
    <dbReference type="NCBI Taxonomy" id="456999"/>
    <lineage>
        <taxon>Eukaryota</taxon>
        <taxon>Fungi</taxon>
        <taxon>Dikarya</taxon>
        <taxon>Basidiomycota</taxon>
        <taxon>Agaricomycotina</taxon>
        <taxon>Agaricomycetes</taxon>
        <taxon>Cantharellales</taxon>
        <taxon>Ceratobasidiaceae</taxon>
        <taxon>Rhizoctonia</taxon>
    </lineage>
</organism>
<dbReference type="AlphaFoldDB" id="A0A8H2WJF8"/>
<accession>A0A8H2WJF8</accession>